<sequence length="524" mass="60179">MQQFFIRKIEKQVEINTVSFWTLFVANRWFGVVLEGYTAVQTTTIVLLCVFLAPQLGPTVASLHFAIHDQFILFIYSFLYFALKKKKKKKGGGGSVHTYHSMIIFLLLTDPVCTKYKYKYEYKHKHKHKYKIKGISVEAETYLVSIERLDHFRNMPQEPPHHIPEKTPKEGWPAEGKVEISHLSLRYRKDLPWILKDVNCSIKSGEKIGICGRTGSTSIYIYVYTYTNNVYTFFFFFSSPFFLLRAGKSSVMVALTRLFEAEREYVLEDNTPPLKCRILVDDVDILELGLFDVRSHLAIIPQSPILFSGTLRFNLDPFQEHSDEDLWEALKKVFLYDYITGKKDWELEQKLQSKESASTSITSDTQQAKKENNTLVRSKSRLVGRGDLGLNYPVSENGSNFSQGQKQVCTCLFCVNMLGFAAFLFAEKIRVVVLFEFMLSLIFLLLDEATSSVDNEIDTLIQKSIRANFEHCTILTIAHRLDTILDSDRIIVMSQGEIVEFDSPKALTEKPDGVFSKLLHSKDT</sequence>
<keyword evidence="5" id="KW-1185">Reference proteome</keyword>
<evidence type="ECO:0000313" key="5">
    <source>
        <dbReference type="Proteomes" id="UP000023152"/>
    </source>
</evidence>
<keyword evidence="3" id="KW-0472">Membrane</keyword>
<name>X6NXT2_RETFI</name>
<evidence type="ECO:0000256" key="3">
    <source>
        <dbReference type="SAM" id="Phobius"/>
    </source>
</evidence>
<feature type="transmembrane region" description="Helical" evidence="3">
    <location>
        <begin position="65"/>
        <end position="83"/>
    </location>
</feature>
<dbReference type="AlphaFoldDB" id="X6NXT2"/>
<evidence type="ECO:0000313" key="4">
    <source>
        <dbReference type="EMBL" id="ETO30634.1"/>
    </source>
</evidence>
<dbReference type="Proteomes" id="UP000023152">
    <property type="component" value="Unassembled WGS sequence"/>
</dbReference>
<protein>
    <recommendedName>
        <fullName evidence="6">ABC transporter domain-containing protein</fullName>
    </recommendedName>
</protein>
<dbReference type="InterPro" id="IPR027417">
    <property type="entry name" value="P-loop_NTPase"/>
</dbReference>
<feature type="transmembrane region" description="Helical" evidence="3">
    <location>
        <begin position="29"/>
        <end position="53"/>
    </location>
</feature>
<dbReference type="SUPFAM" id="SSF52540">
    <property type="entry name" value="P-loop containing nucleoside triphosphate hydrolases"/>
    <property type="match status" value="1"/>
</dbReference>
<keyword evidence="1" id="KW-0547">Nucleotide-binding</keyword>
<evidence type="ECO:0000256" key="1">
    <source>
        <dbReference type="ARBA" id="ARBA00022741"/>
    </source>
</evidence>
<dbReference type="GO" id="GO:0016020">
    <property type="term" value="C:membrane"/>
    <property type="evidence" value="ECO:0007669"/>
    <property type="project" value="TreeGrafter"/>
</dbReference>
<dbReference type="CDD" id="cd03244">
    <property type="entry name" value="ABCC_MRP_domain2"/>
    <property type="match status" value="1"/>
</dbReference>
<dbReference type="EMBL" id="ASPP01005387">
    <property type="protein sequence ID" value="ETO30634.1"/>
    <property type="molecule type" value="Genomic_DNA"/>
</dbReference>
<organism evidence="4 5">
    <name type="scientific">Reticulomyxa filosa</name>
    <dbReference type="NCBI Taxonomy" id="46433"/>
    <lineage>
        <taxon>Eukaryota</taxon>
        <taxon>Sar</taxon>
        <taxon>Rhizaria</taxon>
        <taxon>Retaria</taxon>
        <taxon>Foraminifera</taxon>
        <taxon>Monothalamids</taxon>
        <taxon>Reticulomyxidae</taxon>
        <taxon>Reticulomyxa</taxon>
    </lineage>
</organism>
<keyword evidence="2" id="KW-0067">ATP-binding</keyword>
<comment type="caution">
    <text evidence="4">The sequence shown here is derived from an EMBL/GenBank/DDBJ whole genome shotgun (WGS) entry which is preliminary data.</text>
</comment>
<gene>
    <name evidence="4" type="ORF">RFI_06484</name>
</gene>
<reference evidence="4 5" key="1">
    <citation type="journal article" date="2013" name="Curr. Biol.">
        <title>The Genome of the Foraminiferan Reticulomyxa filosa.</title>
        <authorList>
            <person name="Glockner G."/>
            <person name="Hulsmann N."/>
            <person name="Schleicher M."/>
            <person name="Noegel A.A."/>
            <person name="Eichinger L."/>
            <person name="Gallinger C."/>
            <person name="Pawlowski J."/>
            <person name="Sierra R."/>
            <person name="Euteneuer U."/>
            <person name="Pillet L."/>
            <person name="Moustafa A."/>
            <person name="Platzer M."/>
            <person name="Groth M."/>
            <person name="Szafranski K."/>
            <person name="Schliwa M."/>
        </authorList>
    </citation>
    <scope>NUCLEOTIDE SEQUENCE [LARGE SCALE GENOMIC DNA]</scope>
</reference>
<dbReference type="GO" id="GO:0042626">
    <property type="term" value="F:ATPase-coupled transmembrane transporter activity"/>
    <property type="evidence" value="ECO:0007669"/>
    <property type="project" value="TreeGrafter"/>
</dbReference>
<evidence type="ECO:0008006" key="6">
    <source>
        <dbReference type="Google" id="ProtNLM"/>
    </source>
</evidence>
<dbReference type="InterPro" id="IPR050173">
    <property type="entry name" value="ABC_transporter_C-like"/>
</dbReference>
<evidence type="ECO:0000256" key="2">
    <source>
        <dbReference type="ARBA" id="ARBA00022840"/>
    </source>
</evidence>
<keyword evidence="3" id="KW-0812">Transmembrane</keyword>
<dbReference type="PANTHER" id="PTHR24223">
    <property type="entry name" value="ATP-BINDING CASSETTE SUB-FAMILY C"/>
    <property type="match status" value="1"/>
</dbReference>
<dbReference type="OrthoDB" id="6500128at2759"/>
<proteinExistence type="predicted"/>
<dbReference type="Gene3D" id="3.40.50.300">
    <property type="entry name" value="P-loop containing nucleotide triphosphate hydrolases"/>
    <property type="match status" value="1"/>
</dbReference>
<accession>X6NXT2</accession>
<dbReference type="GO" id="GO:0005524">
    <property type="term" value="F:ATP binding"/>
    <property type="evidence" value="ECO:0007669"/>
    <property type="project" value="UniProtKB-KW"/>
</dbReference>
<keyword evidence="3" id="KW-1133">Transmembrane helix</keyword>